<dbReference type="RefSeq" id="WP_191704229.1">
    <property type="nucleotide sequence ID" value="NZ_JACSPW010000010.1"/>
</dbReference>
<proteinExistence type="predicted"/>
<feature type="transmembrane region" description="Helical" evidence="1">
    <location>
        <begin position="144"/>
        <end position="162"/>
    </location>
</feature>
<dbReference type="Proteomes" id="UP000600565">
    <property type="component" value="Unassembled WGS sequence"/>
</dbReference>
<keyword evidence="3" id="KW-1185">Reference proteome</keyword>
<feature type="transmembrane region" description="Helical" evidence="1">
    <location>
        <begin position="96"/>
        <end position="114"/>
    </location>
</feature>
<feature type="transmembrane region" description="Helical" evidence="1">
    <location>
        <begin position="6"/>
        <end position="22"/>
    </location>
</feature>
<name>A0ABR8XP42_9BACL</name>
<comment type="caution">
    <text evidence="2">The sequence shown here is derived from an EMBL/GenBank/DDBJ whole genome shotgun (WGS) entry which is preliminary data.</text>
</comment>
<keyword evidence="1" id="KW-0812">Transmembrane</keyword>
<feature type="transmembrane region" description="Helical" evidence="1">
    <location>
        <begin position="64"/>
        <end position="84"/>
    </location>
</feature>
<evidence type="ECO:0000313" key="2">
    <source>
        <dbReference type="EMBL" id="MBD8033703.1"/>
    </source>
</evidence>
<dbReference type="EMBL" id="JACSPW010000010">
    <property type="protein sequence ID" value="MBD8033703.1"/>
    <property type="molecule type" value="Genomic_DNA"/>
</dbReference>
<feature type="transmembrane region" description="Helical" evidence="1">
    <location>
        <begin position="167"/>
        <end position="184"/>
    </location>
</feature>
<evidence type="ECO:0000313" key="3">
    <source>
        <dbReference type="Proteomes" id="UP000600565"/>
    </source>
</evidence>
<gene>
    <name evidence="2" type="ORF">H9632_11555</name>
</gene>
<organism evidence="2 3">
    <name type="scientific">Solibacillus merdavium</name>
    <dbReference type="NCBI Taxonomy" id="2762218"/>
    <lineage>
        <taxon>Bacteria</taxon>
        <taxon>Bacillati</taxon>
        <taxon>Bacillota</taxon>
        <taxon>Bacilli</taxon>
        <taxon>Bacillales</taxon>
        <taxon>Caryophanaceae</taxon>
        <taxon>Solibacillus</taxon>
    </lineage>
</organism>
<keyword evidence="1" id="KW-0472">Membrane</keyword>
<feature type="transmembrane region" description="Helical" evidence="1">
    <location>
        <begin position="190"/>
        <end position="210"/>
    </location>
</feature>
<keyword evidence="1" id="KW-1133">Transmembrane helix</keyword>
<sequence length="219" mass="24938">MDPYIFGFFALAYIVILIWGITKHKKTASAIIFFVILALIYDNAILAVGHLFGEGELLKNLSYGRFWLHAIFTPTLIIFSLFVMREANIQFAYKKWVAFSFGALWILAMIVEYFTELSGLELAPQESYGVLNYSTTEAASGPPLMILIVLVALLIAAIMLAWKRKWWWMLVGTIFMTIGSAFPLDIGSDAITNAFELFLIATLMWTAIHFSNEREHKRY</sequence>
<accession>A0ABR8XP42</accession>
<reference evidence="2 3" key="1">
    <citation type="submission" date="2020-08" db="EMBL/GenBank/DDBJ databases">
        <title>A Genomic Blueprint of the Chicken Gut Microbiome.</title>
        <authorList>
            <person name="Gilroy R."/>
            <person name="Ravi A."/>
            <person name="Getino M."/>
            <person name="Pursley I."/>
            <person name="Horton D.L."/>
            <person name="Alikhan N.-F."/>
            <person name="Baker D."/>
            <person name="Gharbi K."/>
            <person name="Hall N."/>
            <person name="Watson M."/>
            <person name="Adriaenssens E.M."/>
            <person name="Foster-Nyarko E."/>
            <person name="Jarju S."/>
            <person name="Secka A."/>
            <person name="Antonio M."/>
            <person name="Oren A."/>
            <person name="Chaudhuri R."/>
            <person name="La Ragione R.M."/>
            <person name="Hildebrand F."/>
            <person name="Pallen M.J."/>
        </authorList>
    </citation>
    <scope>NUCLEOTIDE SEQUENCE [LARGE SCALE GENOMIC DNA]</scope>
    <source>
        <strain evidence="2 3">Sa1YVA6</strain>
    </source>
</reference>
<evidence type="ECO:0000256" key="1">
    <source>
        <dbReference type="SAM" id="Phobius"/>
    </source>
</evidence>
<feature type="transmembrane region" description="Helical" evidence="1">
    <location>
        <begin position="29"/>
        <end position="52"/>
    </location>
</feature>
<protein>
    <submittedName>
        <fullName evidence="2">Phospholipid phosphatase</fullName>
    </submittedName>
</protein>